<dbReference type="SUPFAM" id="SSF53474">
    <property type="entry name" value="alpha/beta-Hydrolases"/>
    <property type="match status" value="1"/>
</dbReference>
<dbReference type="KEGG" id="pbro:HOP40_11785"/>
<keyword evidence="2" id="KW-0378">Hydrolase</keyword>
<dbReference type="EMBL" id="CP053564">
    <property type="protein sequence ID" value="QJY46398.1"/>
    <property type="molecule type" value="Genomic_DNA"/>
</dbReference>
<dbReference type="Gene3D" id="3.40.50.1820">
    <property type="entry name" value="alpha/beta hydrolase"/>
    <property type="match status" value="1"/>
</dbReference>
<dbReference type="AlphaFoldDB" id="A0A6M6JEM1"/>
<evidence type="ECO:0000313" key="2">
    <source>
        <dbReference type="EMBL" id="QJY46398.1"/>
    </source>
</evidence>
<dbReference type="PANTHER" id="PTHR46623">
    <property type="entry name" value="CARBOXYMETHYLENEBUTENOLIDASE-RELATED"/>
    <property type="match status" value="1"/>
</dbReference>
<evidence type="ECO:0000259" key="1">
    <source>
        <dbReference type="Pfam" id="PF01738"/>
    </source>
</evidence>
<evidence type="ECO:0000313" key="3">
    <source>
        <dbReference type="Proteomes" id="UP000505377"/>
    </source>
</evidence>
<dbReference type="InterPro" id="IPR002925">
    <property type="entry name" value="Dienelactn_hydro"/>
</dbReference>
<feature type="domain" description="Dienelactone hydrolase" evidence="1">
    <location>
        <begin position="15"/>
        <end position="232"/>
    </location>
</feature>
<dbReference type="GO" id="GO:0016787">
    <property type="term" value="F:hydrolase activity"/>
    <property type="evidence" value="ECO:0007669"/>
    <property type="project" value="UniProtKB-KW"/>
</dbReference>
<name>A0A6M6JEM1_9PSEU</name>
<gene>
    <name evidence="2" type="ORF">HOP40_11785</name>
</gene>
<proteinExistence type="predicted"/>
<sequence>MSRYERVQAHDGGSFDAFCALPDRERAPGVLLFQEIFGINDNIRGLAERLAAAGFVVLAPDVFWRIEPRFERKDESGLDECMAMVQQLDWGLAAADLTSTFAHLLAMPECDGAVGGVGFCLGGTLAYVFATSSRVEGRGPEAVVSYYGSGIHDMLDRAGSLECPTLFHYGDRDPFIPGEQIAAVEAALGGRPDVTVHHYDAGHAFSNWDAPSMYAADAAELAWGRTLDFFGTRLRR</sequence>
<keyword evidence="3" id="KW-1185">Reference proteome</keyword>
<protein>
    <submittedName>
        <fullName evidence="2">Dienelactone hydrolase family protein</fullName>
    </submittedName>
</protein>
<dbReference type="Proteomes" id="UP000505377">
    <property type="component" value="Chromosome"/>
</dbReference>
<dbReference type="Pfam" id="PF01738">
    <property type="entry name" value="DLH"/>
    <property type="match status" value="1"/>
</dbReference>
<dbReference type="PANTHER" id="PTHR46623:SF6">
    <property type="entry name" value="ALPHA_BETA-HYDROLASES SUPERFAMILY PROTEIN"/>
    <property type="match status" value="1"/>
</dbReference>
<dbReference type="RefSeq" id="WP_172157614.1">
    <property type="nucleotide sequence ID" value="NZ_CP053564.1"/>
</dbReference>
<dbReference type="InterPro" id="IPR029058">
    <property type="entry name" value="AB_hydrolase_fold"/>
</dbReference>
<accession>A0A6M6JEM1</accession>
<dbReference type="InterPro" id="IPR051049">
    <property type="entry name" value="Dienelactone_hydrolase-like"/>
</dbReference>
<organism evidence="2 3">
    <name type="scientific">Pseudonocardia broussonetiae</name>
    <dbReference type="NCBI Taxonomy" id="2736640"/>
    <lineage>
        <taxon>Bacteria</taxon>
        <taxon>Bacillati</taxon>
        <taxon>Actinomycetota</taxon>
        <taxon>Actinomycetes</taxon>
        <taxon>Pseudonocardiales</taxon>
        <taxon>Pseudonocardiaceae</taxon>
        <taxon>Pseudonocardia</taxon>
    </lineage>
</organism>
<reference evidence="2 3" key="1">
    <citation type="submission" date="2020-05" db="EMBL/GenBank/DDBJ databases">
        <authorList>
            <person name="Mo P."/>
        </authorList>
    </citation>
    <scope>NUCLEOTIDE SEQUENCE [LARGE SCALE GENOMIC DNA]</scope>
    <source>
        <strain evidence="2 3">Gen01</strain>
    </source>
</reference>